<dbReference type="PROSITE" id="PS00870">
    <property type="entry name" value="CLPAB_1"/>
    <property type="match status" value="1"/>
</dbReference>
<dbReference type="InterPro" id="IPR003593">
    <property type="entry name" value="AAA+_ATPase"/>
</dbReference>
<evidence type="ECO:0000256" key="5">
    <source>
        <dbReference type="ARBA" id="ARBA00023186"/>
    </source>
</evidence>
<dbReference type="InterPro" id="IPR003959">
    <property type="entry name" value="ATPase_AAA_core"/>
</dbReference>
<dbReference type="Pfam" id="PF10431">
    <property type="entry name" value="ClpB_D2-small"/>
    <property type="match status" value="1"/>
</dbReference>
<name>A0A3D8J307_9HELI</name>
<dbReference type="GO" id="GO:0005524">
    <property type="term" value="F:ATP binding"/>
    <property type="evidence" value="ECO:0007669"/>
    <property type="project" value="UniProtKB-KW"/>
</dbReference>
<dbReference type="AlphaFoldDB" id="A0A3D8J307"/>
<dbReference type="InterPro" id="IPR028299">
    <property type="entry name" value="ClpA/B_CS2"/>
</dbReference>
<dbReference type="InterPro" id="IPR027417">
    <property type="entry name" value="P-loop_NTPase"/>
</dbReference>
<keyword evidence="5 7" id="KW-0143">Chaperone</keyword>
<keyword evidence="2 6" id="KW-0677">Repeat</keyword>
<dbReference type="GO" id="GO:0006508">
    <property type="term" value="P:proteolysis"/>
    <property type="evidence" value="ECO:0007669"/>
    <property type="project" value="UniProtKB-KW"/>
</dbReference>
<dbReference type="Gene3D" id="1.10.1780.10">
    <property type="entry name" value="Clp, N-terminal domain"/>
    <property type="match status" value="1"/>
</dbReference>
<dbReference type="PROSITE" id="PS00871">
    <property type="entry name" value="CLPAB_2"/>
    <property type="match status" value="1"/>
</dbReference>
<keyword evidence="9" id="KW-0378">Hydrolase</keyword>
<dbReference type="InterPro" id="IPR050130">
    <property type="entry name" value="ClpA_ClpB"/>
</dbReference>
<dbReference type="EMBL" id="NXLX01000028">
    <property type="protein sequence ID" value="RDU71535.1"/>
    <property type="molecule type" value="Genomic_DNA"/>
</dbReference>
<dbReference type="PRINTS" id="PR00300">
    <property type="entry name" value="CLPPROTEASEA"/>
</dbReference>
<comment type="similarity">
    <text evidence="7">Belongs to the ClpA/ClpB family.</text>
</comment>
<protein>
    <recommendedName>
        <fullName evidence="1">Chaperone protein ClpB</fullName>
    </recommendedName>
</protein>
<dbReference type="InterPro" id="IPR004176">
    <property type="entry name" value="Clp_R_N"/>
</dbReference>
<evidence type="ECO:0000256" key="7">
    <source>
        <dbReference type="RuleBase" id="RU004432"/>
    </source>
</evidence>
<dbReference type="SMART" id="SM00382">
    <property type="entry name" value="AAA"/>
    <property type="match status" value="2"/>
</dbReference>
<dbReference type="GO" id="GO:0034605">
    <property type="term" value="P:cellular response to heat"/>
    <property type="evidence" value="ECO:0007669"/>
    <property type="project" value="TreeGrafter"/>
</dbReference>
<dbReference type="Pfam" id="PF02861">
    <property type="entry name" value="Clp_N"/>
    <property type="match status" value="1"/>
</dbReference>
<evidence type="ECO:0000256" key="6">
    <source>
        <dbReference type="PROSITE-ProRule" id="PRU01251"/>
    </source>
</evidence>
<keyword evidence="4 7" id="KW-0067">ATP-binding</keyword>
<keyword evidence="9" id="KW-0645">Protease</keyword>
<evidence type="ECO:0000256" key="1">
    <source>
        <dbReference type="ARBA" id="ARBA00017574"/>
    </source>
</evidence>
<proteinExistence type="inferred from homology"/>
<dbReference type="InterPro" id="IPR019489">
    <property type="entry name" value="Clp_ATPase_C"/>
</dbReference>
<dbReference type="SMART" id="SM01086">
    <property type="entry name" value="ClpB_D2-small"/>
    <property type="match status" value="1"/>
</dbReference>
<dbReference type="Pfam" id="PF07724">
    <property type="entry name" value="AAA_2"/>
    <property type="match status" value="1"/>
</dbReference>
<keyword evidence="3 7" id="KW-0547">Nucleotide-binding</keyword>
<evidence type="ECO:0000259" key="8">
    <source>
        <dbReference type="PROSITE" id="PS51903"/>
    </source>
</evidence>
<dbReference type="SUPFAM" id="SSF52540">
    <property type="entry name" value="P-loop containing nucleoside triphosphate hydrolases"/>
    <property type="match status" value="2"/>
</dbReference>
<dbReference type="RefSeq" id="WP_115579662.1">
    <property type="nucleotide sequence ID" value="NZ_NXLX01000028.1"/>
</dbReference>
<dbReference type="InterPro" id="IPR036628">
    <property type="entry name" value="Clp_N_dom_sf"/>
</dbReference>
<dbReference type="SUPFAM" id="SSF81923">
    <property type="entry name" value="Double Clp-N motif"/>
    <property type="match status" value="1"/>
</dbReference>
<dbReference type="GO" id="GO:0016887">
    <property type="term" value="F:ATP hydrolysis activity"/>
    <property type="evidence" value="ECO:0007669"/>
    <property type="project" value="InterPro"/>
</dbReference>
<accession>A0A3D8J307</accession>
<dbReference type="OrthoDB" id="9803641at2"/>
<dbReference type="PROSITE" id="PS51903">
    <property type="entry name" value="CLP_R"/>
    <property type="match status" value="1"/>
</dbReference>
<reference evidence="9 10" key="1">
    <citation type="submission" date="2018-04" db="EMBL/GenBank/DDBJ databases">
        <title>Novel Campyloabacter and Helicobacter Species and Strains.</title>
        <authorList>
            <person name="Mannion A.J."/>
            <person name="Shen Z."/>
            <person name="Fox J.G."/>
        </authorList>
    </citation>
    <scope>NUCLEOTIDE SEQUENCE [LARGE SCALE GENOMIC DNA]</scope>
    <source>
        <strain evidence="9 10">MIT 04-9362</strain>
    </source>
</reference>
<dbReference type="Gene3D" id="3.40.50.300">
    <property type="entry name" value="P-loop containing nucleotide triphosphate hydrolases"/>
    <property type="match status" value="2"/>
</dbReference>
<evidence type="ECO:0000313" key="9">
    <source>
        <dbReference type="EMBL" id="RDU71535.1"/>
    </source>
</evidence>
<dbReference type="Gene3D" id="1.10.8.60">
    <property type="match status" value="2"/>
</dbReference>
<organism evidence="9 10">
    <name type="scientific">Helicobacter anseris</name>
    <dbReference type="NCBI Taxonomy" id="375926"/>
    <lineage>
        <taxon>Bacteria</taxon>
        <taxon>Pseudomonadati</taxon>
        <taxon>Campylobacterota</taxon>
        <taxon>Epsilonproteobacteria</taxon>
        <taxon>Campylobacterales</taxon>
        <taxon>Helicobacteraceae</taxon>
        <taxon>Helicobacter</taxon>
    </lineage>
</organism>
<dbReference type="PANTHER" id="PTHR11638">
    <property type="entry name" value="ATP-DEPENDENT CLP PROTEASE"/>
    <property type="match status" value="1"/>
</dbReference>
<evidence type="ECO:0000313" key="10">
    <source>
        <dbReference type="Proteomes" id="UP000256695"/>
    </source>
</evidence>
<dbReference type="InterPro" id="IPR041546">
    <property type="entry name" value="ClpA/ClpB_AAA_lid"/>
</dbReference>
<dbReference type="InterPro" id="IPR018368">
    <property type="entry name" value="ClpA/B_CS1"/>
</dbReference>
<dbReference type="CDD" id="cd19499">
    <property type="entry name" value="RecA-like_ClpB_Hsp104-like"/>
    <property type="match status" value="1"/>
</dbReference>
<dbReference type="Pfam" id="PF17871">
    <property type="entry name" value="AAA_lid_9"/>
    <property type="match status" value="1"/>
</dbReference>
<dbReference type="GO" id="GO:0008233">
    <property type="term" value="F:peptidase activity"/>
    <property type="evidence" value="ECO:0007669"/>
    <property type="project" value="UniProtKB-KW"/>
</dbReference>
<gene>
    <name evidence="9" type="ORF">CQA57_07715</name>
</gene>
<dbReference type="Proteomes" id="UP000256695">
    <property type="component" value="Unassembled WGS sequence"/>
</dbReference>
<comment type="caution">
    <text evidence="9">The sequence shown here is derived from an EMBL/GenBank/DDBJ whole genome shotgun (WGS) entry which is preliminary data.</text>
</comment>
<feature type="domain" description="Clp R" evidence="8">
    <location>
        <begin position="1"/>
        <end position="147"/>
    </location>
</feature>
<evidence type="ECO:0000256" key="2">
    <source>
        <dbReference type="ARBA" id="ARBA00022737"/>
    </source>
</evidence>
<dbReference type="InterPro" id="IPR001270">
    <property type="entry name" value="ClpA/B"/>
</dbReference>
<keyword evidence="10" id="KW-1185">Reference proteome</keyword>
<dbReference type="PANTHER" id="PTHR11638:SF111">
    <property type="entry name" value="ATP-DEPENDENT CLP PROTEASE ATP-BINDING SUBUNIT CLPA"/>
    <property type="match status" value="1"/>
</dbReference>
<evidence type="ECO:0000256" key="3">
    <source>
        <dbReference type="ARBA" id="ARBA00022741"/>
    </source>
</evidence>
<dbReference type="CDD" id="cd00009">
    <property type="entry name" value="AAA"/>
    <property type="match status" value="1"/>
</dbReference>
<dbReference type="Pfam" id="PF00004">
    <property type="entry name" value="AAA"/>
    <property type="match status" value="1"/>
</dbReference>
<dbReference type="GO" id="GO:0005737">
    <property type="term" value="C:cytoplasm"/>
    <property type="evidence" value="ECO:0007669"/>
    <property type="project" value="TreeGrafter"/>
</dbReference>
<evidence type="ECO:0000256" key="4">
    <source>
        <dbReference type="ARBA" id="ARBA00022840"/>
    </source>
</evidence>
<sequence length="722" mass="80847">MQNLLSPHFSNIINEAVKISKDMQHNILTIEHIFLASLLDKKASEILQKCSLDIPTTIQNIQNYLLKYIPTQESPNNSIPHQTPALQRVFFNMANHANSANQSQIEIQDFFIFLLLEKQSYSAKILLSLEIDKVRIIEASQEDSQENPLKQYTKNLNILAKNGKIDPIIGREKEILRVSEILCKRKKNNVILIGEAGVGKTAIAEGIALSIVNQTCINALKNFEIHSLDLTSMVAGSKFRGDFEKRLKAVLDAIDKNKNVVLFIDEIHMLIGAGSSGGGNMDAANILKPLLANGSLRCIGATTFQEYKQFCKDKALSRRFMNVEIAEPSIQDCYEILTKIAPLYEKYHNVKYTKEAICACVDLTNYYVTDRYLPDKAIDLLDEAGVSLQDNKKRTIGKKQIQECISKFVNIPKETLNSNEKNLLKNLKKTLKEEIFSQDEAIDAITSVIKINKAGLSSSNKPIGSFLFVGSSGVGKTALSQAIAKALGIAFHRIDMSEYMEAHSISKLIGAPSGYVGFEQGGLLIDLIKKTPHCVLLLDELEKAHQDVFNLFLQVMDNASLSDNLGNKADFKNVILIMTSNAGNQENKALGFHSKQSHKQDSTLKNLLSPEFRGRLDSIIYFNDLGFEDYKNITKKYINQINTQIQDKKISIRIDSQALDFIASKALQPEFGAREIEKIIQKDIKLQLSDIILFQKPKPNTTINIILKNQKIVLKILDSNQT</sequence>